<evidence type="ECO:0000256" key="5">
    <source>
        <dbReference type="ARBA" id="ARBA00023163"/>
    </source>
</evidence>
<dbReference type="FunFam" id="3.40.50.2300:FF:000001">
    <property type="entry name" value="DNA-binding response regulator PhoB"/>
    <property type="match status" value="1"/>
</dbReference>
<keyword evidence="2" id="KW-0902">Two-component regulatory system</keyword>
<dbReference type="Gene3D" id="1.10.10.10">
    <property type="entry name" value="Winged helix-like DNA-binding domain superfamily/Winged helix DNA-binding domain"/>
    <property type="match status" value="1"/>
</dbReference>
<gene>
    <name evidence="10" type="ORF">UQ64_03630</name>
</gene>
<feature type="DNA-binding region" description="OmpR/PhoB-type" evidence="7">
    <location>
        <begin position="118"/>
        <end position="212"/>
    </location>
</feature>
<evidence type="ECO:0000259" key="8">
    <source>
        <dbReference type="PROSITE" id="PS50110"/>
    </source>
</evidence>
<dbReference type="InterPro" id="IPR001867">
    <property type="entry name" value="OmpR/PhoB-type_DNA-bd"/>
</dbReference>
<keyword evidence="1 6" id="KW-0597">Phosphoprotein</keyword>
<keyword evidence="5" id="KW-0804">Transcription</keyword>
<evidence type="ECO:0000256" key="6">
    <source>
        <dbReference type="PROSITE-ProRule" id="PRU00169"/>
    </source>
</evidence>
<name>A0A0W1APG0_9BACL</name>
<reference evidence="10 11" key="1">
    <citation type="journal article" date="2015" name="Int. Biodeterior. Biodegradation">
        <title>Physiological and genetic screening methods for the isolation of methyl tert-butyl ether-degrading bacteria for bioremediation purposes.</title>
        <authorList>
            <person name="Guisado I.M."/>
            <person name="Purswani J."/>
            <person name="Gonzalez Lopez J."/>
            <person name="Pozo C."/>
        </authorList>
    </citation>
    <scope>NUCLEOTIDE SEQUENCE [LARGE SCALE GENOMIC DNA]</scope>
    <source>
        <strain evidence="10 11">SH7</strain>
    </source>
</reference>
<evidence type="ECO:0000256" key="1">
    <source>
        <dbReference type="ARBA" id="ARBA00022553"/>
    </source>
</evidence>
<dbReference type="SMART" id="SM00448">
    <property type="entry name" value="REC"/>
    <property type="match status" value="1"/>
</dbReference>
<sequence length="215" mass="25058">MNILIADDEKHMTTILKTYFEKEGYKVWVAADGEEALELFFSNKIDLVVLDWMMPKRSGIEVCNEIKQVSLAKVVMLTARSSHDDEFSALDIGADEYIRKPFDPRILMLRIKKMLGTQKVAAIRDLEIDFERKKVYKKGEELSLYKKEFELLTFLYENKGRILSRDSLLSSVWGMDYLGEERTVDTHIKRLRDKIGADHVITHRGMGYSFHDKNQ</sequence>
<dbReference type="PANTHER" id="PTHR48111">
    <property type="entry name" value="REGULATOR OF RPOS"/>
    <property type="match status" value="1"/>
</dbReference>
<dbReference type="GO" id="GO:0005829">
    <property type="term" value="C:cytosol"/>
    <property type="evidence" value="ECO:0007669"/>
    <property type="project" value="TreeGrafter"/>
</dbReference>
<dbReference type="InterPro" id="IPR011006">
    <property type="entry name" value="CheY-like_superfamily"/>
</dbReference>
<evidence type="ECO:0000313" key="11">
    <source>
        <dbReference type="Proteomes" id="UP000054709"/>
    </source>
</evidence>
<dbReference type="CDD" id="cd17574">
    <property type="entry name" value="REC_OmpR"/>
    <property type="match status" value="1"/>
</dbReference>
<dbReference type="PANTHER" id="PTHR48111:SF73">
    <property type="entry name" value="ALKALINE PHOSPHATASE SYNTHESIS TRANSCRIPTIONAL REGULATORY PROTEIN PHOP"/>
    <property type="match status" value="1"/>
</dbReference>
<accession>A0A0W1APG0</accession>
<evidence type="ECO:0000259" key="9">
    <source>
        <dbReference type="PROSITE" id="PS51755"/>
    </source>
</evidence>
<dbReference type="InterPro" id="IPR036388">
    <property type="entry name" value="WH-like_DNA-bd_sf"/>
</dbReference>
<dbReference type="AlphaFoldDB" id="A0A0W1APG0"/>
<dbReference type="PROSITE" id="PS50110">
    <property type="entry name" value="RESPONSE_REGULATORY"/>
    <property type="match status" value="1"/>
</dbReference>
<dbReference type="RefSeq" id="WP_060627018.1">
    <property type="nucleotide sequence ID" value="NZ_LCZJ02000098.1"/>
</dbReference>
<evidence type="ECO:0000256" key="2">
    <source>
        <dbReference type="ARBA" id="ARBA00023012"/>
    </source>
</evidence>
<dbReference type="SUPFAM" id="SSF52172">
    <property type="entry name" value="CheY-like"/>
    <property type="match status" value="1"/>
</dbReference>
<feature type="modified residue" description="4-aspartylphosphate" evidence="6">
    <location>
        <position position="51"/>
    </location>
</feature>
<dbReference type="GO" id="GO:0000156">
    <property type="term" value="F:phosphorelay response regulator activity"/>
    <property type="evidence" value="ECO:0007669"/>
    <property type="project" value="TreeGrafter"/>
</dbReference>
<dbReference type="Pfam" id="PF00486">
    <property type="entry name" value="Trans_reg_C"/>
    <property type="match status" value="1"/>
</dbReference>
<evidence type="ECO:0000256" key="4">
    <source>
        <dbReference type="ARBA" id="ARBA00023125"/>
    </source>
</evidence>
<dbReference type="OrthoDB" id="9790442at2"/>
<dbReference type="Proteomes" id="UP000054709">
    <property type="component" value="Unassembled WGS sequence"/>
</dbReference>
<dbReference type="GO" id="GO:0032993">
    <property type="term" value="C:protein-DNA complex"/>
    <property type="evidence" value="ECO:0007669"/>
    <property type="project" value="TreeGrafter"/>
</dbReference>
<dbReference type="Gene3D" id="3.40.50.2300">
    <property type="match status" value="1"/>
</dbReference>
<dbReference type="GO" id="GO:0000976">
    <property type="term" value="F:transcription cis-regulatory region binding"/>
    <property type="evidence" value="ECO:0007669"/>
    <property type="project" value="TreeGrafter"/>
</dbReference>
<evidence type="ECO:0000313" key="10">
    <source>
        <dbReference type="EMBL" id="KTD83225.1"/>
    </source>
</evidence>
<dbReference type="GO" id="GO:0006355">
    <property type="term" value="P:regulation of DNA-templated transcription"/>
    <property type="evidence" value="ECO:0007669"/>
    <property type="project" value="InterPro"/>
</dbReference>
<dbReference type="Pfam" id="PF00072">
    <property type="entry name" value="Response_reg"/>
    <property type="match status" value="1"/>
</dbReference>
<organism evidence="10 11">
    <name type="scientific">Paenibacillus etheri</name>
    <dbReference type="NCBI Taxonomy" id="1306852"/>
    <lineage>
        <taxon>Bacteria</taxon>
        <taxon>Bacillati</taxon>
        <taxon>Bacillota</taxon>
        <taxon>Bacilli</taxon>
        <taxon>Bacillales</taxon>
        <taxon>Paenibacillaceae</taxon>
        <taxon>Paenibacillus</taxon>
    </lineage>
</organism>
<evidence type="ECO:0000256" key="7">
    <source>
        <dbReference type="PROSITE-ProRule" id="PRU01091"/>
    </source>
</evidence>
<keyword evidence="11" id="KW-1185">Reference proteome</keyword>
<proteinExistence type="predicted"/>
<feature type="domain" description="OmpR/PhoB-type" evidence="9">
    <location>
        <begin position="118"/>
        <end position="212"/>
    </location>
</feature>
<dbReference type="PROSITE" id="PS51755">
    <property type="entry name" value="OMPR_PHOB"/>
    <property type="match status" value="1"/>
</dbReference>
<comment type="caution">
    <text evidence="10">The sequence shown here is derived from an EMBL/GenBank/DDBJ whole genome shotgun (WGS) entry which is preliminary data.</text>
</comment>
<keyword evidence="3" id="KW-0805">Transcription regulation</keyword>
<keyword evidence="4 7" id="KW-0238">DNA-binding</keyword>
<feature type="domain" description="Response regulatory" evidence="8">
    <location>
        <begin position="2"/>
        <end position="115"/>
    </location>
</feature>
<evidence type="ECO:0000256" key="3">
    <source>
        <dbReference type="ARBA" id="ARBA00023015"/>
    </source>
</evidence>
<dbReference type="EMBL" id="LCZJ02000098">
    <property type="protein sequence ID" value="KTD83225.1"/>
    <property type="molecule type" value="Genomic_DNA"/>
</dbReference>
<dbReference type="CDD" id="cd00383">
    <property type="entry name" value="trans_reg_C"/>
    <property type="match status" value="1"/>
</dbReference>
<dbReference type="InterPro" id="IPR039420">
    <property type="entry name" value="WalR-like"/>
</dbReference>
<protein>
    <submittedName>
        <fullName evidence="10">Two-component system response regulator</fullName>
    </submittedName>
</protein>
<dbReference type="InterPro" id="IPR001789">
    <property type="entry name" value="Sig_transdc_resp-reg_receiver"/>
</dbReference>
<dbReference type="SMART" id="SM00862">
    <property type="entry name" value="Trans_reg_C"/>
    <property type="match status" value="1"/>
</dbReference>